<dbReference type="Proteomes" id="UP000245812">
    <property type="component" value="Unassembled WGS sequence"/>
</dbReference>
<sequence length="57" mass="6076">MLDQITSLTGRRFLSDAIDALAQHRALMDAGVQVAQQFDLSVGVALTPEQMASRCGA</sequence>
<evidence type="ECO:0000313" key="2">
    <source>
        <dbReference type="Proteomes" id="UP000245812"/>
    </source>
</evidence>
<dbReference type="AlphaFoldDB" id="A0A316HNF4"/>
<name>A0A316HNF4_9GAMM</name>
<proteinExistence type="predicted"/>
<organism evidence="1 2">
    <name type="scientific">Fulvimonas soli</name>
    <dbReference type="NCBI Taxonomy" id="155197"/>
    <lineage>
        <taxon>Bacteria</taxon>
        <taxon>Pseudomonadati</taxon>
        <taxon>Pseudomonadota</taxon>
        <taxon>Gammaproteobacteria</taxon>
        <taxon>Lysobacterales</taxon>
        <taxon>Rhodanobacteraceae</taxon>
        <taxon>Fulvimonas</taxon>
    </lineage>
</organism>
<protein>
    <submittedName>
        <fullName evidence="1">Uncharacterized protein</fullName>
    </submittedName>
</protein>
<reference evidence="1 2" key="1">
    <citation type="submission" date="2018-05" db="EMBL/GenBank/DDBJ databases">
        <title>Genomic Encyclopedia of Type Strains, Phase IV (KMG-IV): sequencing the most valuable type-strain genomes for metagenomic binning, comparative biology and taxonomic classification.</title>
        <authorList>
            <person name="Goeker M."/>
        </authorList>
    </citation>
    <scope>NUCLEOTIDE SEQUENCE [LARGE SCALE GENOMIC DNA]</scope>
    <source>
        <strain evidence="1 2">DSM 14263</strain>
    </source>
</reference>
<keyword evidence="2" id="KW-1185">Reference proteome</keyword>
<dbReference type="EMBL" id="QGHC01000020">
    <property type="protein sequence ID" value="PWK81554.1"/>
    <property type="molecule type" value="Genomic_DNA"/>
</dbReference>
<accession>A0A316HNF4</accession>
<dbReference type="RefSeq" id="WP_170120238.1">
    <property type="nucleotide sequence ID" value="NZ_QGHC01000020.1"/>
</dbReference>
<comment type="caution">
    <text evidence="1">The sequence shown here is derived from an EMBL/GenBank/DDBJ whole genome shotgun (WGS) entry which is preliminary data.</text>
</comment>
<gene>
    <name evidence="1" type="ORF">C7456_1203</name>
</gene>
<evidence type="ECO:0000313" key="1">
    <source>
        <dbReference type="EMBL" id="PWK81554.1"/>
    </source>
</evidence>